<reference evidence="2 3" key="1">
    <citation type="submission" date="2019-03" db="EMBL/GenBank/DDBJ databases">
        <title>Freshwater and sediment microbial communities from various areas in North America, analyzing microbe dynamics in response to fracking.</title>
        <authorList>
            <person name="Lamendella R."/>
        </authorList>
    </citation>
    <scope>NUCLEOTIDE SEQUENCE [LARGE SCALE GENOMIC DNA]</scope>
    <source>
        <strain evidence="2 3">6_TX</strain>
    </source>
</reference>
<dbReference type="Proteomes" id="UP000294489">
    <property type="component" value="Unassembled WGS sequence"/>
</dbReference>
<feature type="compositionally biased region" description="Basic and acidic residues" evidence="1">
    <location>
        <begin position="74"/>
        <end position="90"/>
    </location>
</feature>
<evidence type="ECO:0000256" key="1">
    <source>
        <dbReference type="SAM" id="MobiDB-lite"/>
    </source>
</evidence>
<dbReference type="OrthoDB" id="10015360at2"/>
<sequence length="90" mass="10104">MNPQQPTDEHREAMPATQMRKVDITLRALTAVEHTVTVDVPVNATDDDISSLASELFENTDGNDFVDDGVTWDEGTHTWSDHEPDQNRKP</sequence>
<name>A0A4R8FRN6_9GAMM</name>
<dbReference type="EMBL" id="SOEC01000015">
    <property type="protein sequence ID" value="TDX26768.1"/>
    <property type="molecule type" value="Genomic_DNA"/>
</dbReference>
<feature type="region of interest" description="Disordered" evidence="1">
    <location>
        <begin position="60"/>
        <end position="90"/>
    </location>
</feature>
<comment type="caution">
    <text evidence="2">The sequence shown here is derived from an EMBL/GenBank/DDBJ whole genome shotgun (WGS) entry which is preliminary data.</text>
</comment>
<dbReference type="AlphaFoldDB" id="A0A4R8FRN6"/>
<evidence type="ECO:0000313" key="2">
    <source>
        <dbReference type="EMBL" id="TDX26768.1"/>
    </source>
</evidence>
<accession>A0A4R8FRN6</accession>
<proteinExistence type="predicted"/>
<gene>
    <name evidence="2" type="ORF">DFO67_11533</name>
</gene>
<dbReference type="RefSeq" id="WP_134019306.1">
    <property type="nucleotide sequence ID" value="NZ_SOEC01000015.1"/>
</dbReference>
<evidence type="ECO:0000313" key="3">
    <source>
        <dbReference type="Proteomes" id="UP000294489"/>
    </source>
</evidence>
<protein>
    <submittedName>
        <fullName evidence="2">Uncharacterized protein</fullName>
    </submittedName>
</protein>
<organism evidence="2 3">
    <name type="scientific">Modicisalibacter xianhensis</name>
    <dbReference type="NCBI Taxonomy" id="442341"/>
    <lineage>
        <taxon>Bacteria</taxon>
        <taxon>Pseudomonadati</taxon>
        <taxon>Pseudomonadota</taxon>
        <taxon>Gammaproteobacteria</taxon>
        <taxon>Oceanospirillales</taxon>
        <taxon>Halomonadaceae</taxon>
        <taxon>Modicisalibacter</taxon>
    </lineage>
</organism>